<name>A0A2M9G147_9PROT</name>
<keyword evidence="3" id="KW-0285">Flavoprotein</keyword>
<evidence type="ECO:0000259" key="6">
    <source>
        <dbReference type="Pfam" id="PF00441"/>
    </source>
</evidence>
<evidence type="ECO:0000256" key="1">
    <source>
        <dbReference type="ARBA" id="ARBA00001974"/>
    </source>
</evidence>
<dbReference type="SUPFAM" id="SSF47203">
    <property type="entry name" value="Acyl-CoA dehydrogenase C-terminal domain-like"/>
    <property type="match status" value="1"/>
</dbReference>
<evidence type="ECO:0000256" key="3">
    <source>
        <dbReference type="ARBA" id="ARBA00022630"/>
    </source>
</evidence>
<dbReference type="EMBL" id="PHIG01000033">
    <property type="protein sequence ID" value="PJK29426.1"/>
    <property type="molecule type" value="Genomic_DNA"/>
</dbReference>
<dbReference type="InterPro" id="IPR009100">
    <property type="entry name" value="AcylCoA_DH/oxidase_NM_dom_sf"/>
</dbReference>
<comment type="similarity">
    <text evidence="2">Belongs to the acyl-CoA dehydrogenase family.</text>
</comment>
<dbReference type="PANTHER" id="PTHR43884">
    <property type="entry name" value="ACYL-COA DEHYDROGENASE"/>
    <property type="match status" value="1"/>
</dbReference>
<keyword evidence="5" id="KW-0560">Oxidoreductase</keyword>
<dbReference type="InterPro" id="IPR037069">
    <property type="entry name" value="AcylCoA_DH/ox_N_sf"/>
</dbReference>
<dbReference type="RefSeq" id="WP_109792032.1">
    <property type="nucleotide sequence ID" value="NZ_PHIG01000033.1"/>
</dbReference>
<evidence type="ECO:0000256" key="5">
    <source>
        <dbReference type="ARBA" id="ARBA00023002"/>
    </source>
</evidence>
<dbReference type="InterPro" id="IPR036250">
    <property type="entry name" value="AcylCo_DH-like_C"/>
</dbReference>
<gene>
    <name evidence="8" type="ORF">CVT23_12560</name>
</gene>
<reference evidence="8 9" key="1">
    <citation type="submission" date="2017-11" db="EMBL/GenBank/DDBJ databases">
        <title>Draft genome sequence of Rhizobiales bacterium SY3-13.</title>
        <authorList>
            <person name="Sun C."/>
        </authorList>
    </citation>
    <scope>NUCLEOTIDE SEQUENCE [LARGE SCALE GENOMIC DNA]</scope>
    <source>
        <strain evidence="8 9">SY3-13</strain>
    </source>
</reference>
<dbReference type="PANTHER" id="PTHR43884:SF20">
    <property type="entry name" value="ACYL-COA DEHYDROGENASE FADE28"/>
    <property type="match status" value="1"/>
</dbReference>
<evidence type="ECO:0000259" key="7">
    <source>
        <dbReference type="Pfam" id="PF02771"/>
    </source>
</evidence>
<evidence type="ECO:0000313" key="8">
    <source>
        <dbReference type="EMBL" id="PJK29426.1"/>
    </source>
</evidence>
<evidence type="ECO:0000256" key="4">
    <source>
        <dbReference type="ARBA" id="ARBA00022827"/>
    </source>
</evidence>
<dbReference type="Pfam" id="PF02771">
    <property type="entry name" value="Acyl-CoA_dh_N"/>
    <property type="match status" value="1"/>
</dbReference>
<dbReference type="GO" id="GO:0003995">
    <property type="term" value="F:acyl-CoA dehydrogenase activity"/>
    <property type="evidence" value="ECO:0007669"/>
    <property type="project" value="TreeGrafter"/>
</dbReference>
<sequence>MEFGLSEDQRLLQESVGRFLDGASALERVRLAADGDASVRAEIAAGLNELGLAGIMVPEAQGGAGLGLLEAALVQEQLGRHTAPAGFMAQAALASIALQNAGSEAQQAEWLPKLVSGEARFGIAVSEAAGAREKAGVTAGPDGLAGKALFALEPDRATHFIAADRDRGLHLVARDAAGLAVRPMPTIDRTRPVAELVFDGVRAEALTGGNDASATVQRMIAAGRVLLAADSFGAAERMIEKAVDYAKEREQFGRTIGSFQAVKHMCAEMAARLEPCRSLIWYAAHADTAEPGEFPLMAALAKSHMAEVGTFVARTATEVHGGMGFTDLMGLHYWFKRIGLNRQLLGGPEAVRADAARLQGFDRAAG</sequence>
<proteinExistence type="inferred from homology"/>
<feature type="domain" description="Acyl-CoA dehydrogenase/oxidase N-terminal" evidence="7">
    <location>
        <begin position="6"/>
        <end position="118"/>
    </location>
</feature>
<dbReference type="OrthoDB" id="9775090at2"/>
<dbReference type="Pfam" id="PF00441">
    <property type="entry name" value="Acyl-CoA_dh_1"/>
    <property type="match status" value="1"/>
</dbReference>
<dbReference type="SUPFAM" id="SSF56645">
    <property type="entry name" value="Acyl-CoA dehydrogenase NM domain-like"/>
    <property type="match status" value="1"/>
</dbReference>
<accession>A0A2M9G147</accession>
<dbReference type="AlphaFoldDB" id="A0A2M9G147"/>
<dbReference type="InterPro" id="IPR013786">
    <property type="entry name" value="AcylCoA_DH/ox_N"/>
</dbReference>
<keyword evidence="4" id="KW-0274">FAD</keyword>
<dbReference type="Gene3D" id="1.10.540.10">
    <property type="entry name" value="Acyl-CoA dehydrogenase/oxidase, N-terminal domain"/>
    <property type="match status" value="1"/>
</dbReference>
<dbReference type="Gene3D" id="1.20.140.10">
    <property type="entry name" value="Butyryl-CoA Dehydrogenase, subunit A, domain 3"/>
    <property type="match status" value="1"/>
</dbReference>
<evidence type="ECO:0000313" key="9">
    <source>
        <dbReference type="Proteomes" id="UP000229498"/>
    </source>
</evidence>
<dbReference type="Proteomes" id="UP000229498">
    <property type="component" value="Unassembled WGS sequence"/>
</dbReference>
<feature type="domain" description="Acyl-CoA dehydrogenase/oxidase C-terminal" evidence="6">
    <location>
        <begin position="216"/>
        <end position="351"/>
    </location>
</feature>
<protein>
    <submittedName>
        <fullName evidence="8">Acyl-CoA dehydrogenase</fullName>
    </submittedName>
</protein>
<dbReference type="InterPro" id="IPR009075">
    <property type="entry name" value="AcylCo_DH/oxidase_C"/>
</dbReference>
<dbReference type="CDD" id="cd00567">
    <property type="entry name" value="ACAD"/>
    <property type="match status" value="1"/>
</dbReference>
<organism evidence="8 9">
    <name type="scientific">Minwuia thermotolerans</name>
    <dbReference type="NCBI Taxonomy" id="2056226"/>
    <lineage>
        <taxon>Bacteria</taxon>
        <taxon>Pseudomonadati</taxon>
        <taxon>Pseudomonadota</taxon>
        <taxon>Alphaproteobacteria</taxon>
        <taxon>Minwuiales</taxon>
        <taxon>Minwuiaceae</taxon>
        <taxon>Minwuia</taxon>
    </lineage>
</organism>
<dbReference type="GO" id="GO:0050660">
    <property type="term" value="F:flavin adenine dinucleotide binding"/>
    <property type="evidence" value="ECO:0007669"/>
    <property type="project" value="InterPro"/>
</dbReference>
<comment type="caution">
    <text evidence="8">The sequence shown here is derived from an EMBL/GenBank/DDBJ whole genome shotgun (WGS) entry which is preliminary data.</text>
</comment>
<keyword evidence="9" id="KW-1185">Reference proteome</keyword>
<evidence type="ECO:0000256" key="2">
    <source>
        <dbReference type="ARBA" id="ARBA00009347"/>
    </source>
</evidence>
<comment type="cofactor">
    <cofactor evidence="1">
        <name>FAD</name>
        <dbReference type="ChEBI" id="CHEBI:57692"/>
    </cofactor>
</comment>